<dbReference type="OrthoDB" id="774557at2759"/>
<keyword evidence="3" id="KW-1185">Reference proteome</keyword>
<feature type="region of interest" description="Disordered" evidence="1">
    <location>
        <begin position="1"/>
        <end position="46"/>
    </location>
</feature>
<feature type="region of interest" description="Disordered" evidence="1">
    <location>
        <begin position="521"/>
        <end position="544"/>
    </location>
</feature>
<feature type="compositionally biased region" description="Polar residues" evidence="1">
    <location>
        <begin position="606"/>
        <end position="630"/>
    </location>
</feature>
<accession>A0A9W9C081</accession>
<feature type="compositionally biased region" description="Pro residues" evidence="1">
    <location>
        <begin position="250"/>
        <end position="264"/>
    </location>
</feature>
<gene>
    <name evidence="2" type="ORF">N0V87_006090</name>
</gene>
<dbReference type="Proteomes" id="UP001140562">
    <property type="component" value="Unassembled WGS sequence"/>
</dbReference>
<organism evidence="2 3">
    <name type="scientific">Didymella glomerata</name>
    <dbReference type="NCBI Taxonomy" id="749621"/>
    <lineage>
        <taxon>Eukaryota</taxon>
        <taxon>Fungi</taxon>
        <taxon>Dikarya</taxon>
        <taxon>Ascomycota</taxon>
        <taxon>Pezizomycotina</taxon>
        <taxon>Dothideomycetes</taxon>
        <taxon>Pleosporomycetidae</taxon>
        <taxon>Pleosporales</taxon>
        <taxon>Pleosporineae</taxon>
        <taxon>Didymellaceae</taxon>
        <taxon>Didymella</taxon>
    </lineage>
</organism>
<feature type="region of interest" description="Disordered" evidence="1">
    <location>
        <begin position="606"/>
        <end position="737"/>
    </location>
</feature>
<feature type="compositionally biased region" description="Low complexity" evidence="1">
    <location>
        <begin position="148"/>
        <end position="232"/>
    </location>
</feature>
<dbReference type="PANTHER" id="PTHR10378">
    <property type="entry name" value="LIM DOMAIN-BINDING PROTEIN"/>
    <property type="match status" value="1"/>
</dbReference>
<proteinExistence type="predicted"/>
<comment type="caution">
    <text evidence="2">The sequence shown here is derived from an EMBL/GenBank/DDBJ whole genome shotgun (WGS) entry which is preliminary data.</text>
</comment>
<dbReference type="InterPro" id="IPR029005">
    <property type="entry name" value="LIM-bd/SEUSS"/>
</dbReference>
<feature type="compositionally biased region" description="Polar residues" evidence="1">
    <location>
        <begin position="668"/>
        <end position="701"/>
    </location>
</feature>
<protein>
    <recommendedName>
        <fullName evidence="4">LIM-domain binding protein-domain-containing protein</fullName>
    </recommendedName>
</protein>
<feature type="compositionally biased region" description="Low complexity" evidence="1">
    <location>
        <begin position="31"/>
        <end position="42"/>
    </location>
</feature>
<feature type="compositionally biased region" description="Basic and acidic residues" evidence="1">
    <location>
        <begin position="710"/>
        <end position="720"/>
    </location>
</feature>
<feature type="region of interest" description="Disordered" evidence="1">
    <location>
        <begin position="145"/>
        <end position="340"/>
    </location>
</feature>
<dbReference type="Pfam" id="PF01803">
    <property type="entry name" value="LIM_bind"/>
    <property type="match status" value="1"/>
</dbReference>
<name>A0A9W9C081_9PLEO</name>
<reference evidence="2" key="1">
    <citation type="submission" date="2022-10" db="EMBL/GenBank/DDBJ databases">
        <title>Tapping the CABI collections for fungal endophytes: first genome assemblies for Collariella, Neodidymelliopsis, Ascochyta clinopodiicola, Didymella pomorum, Didymosphaeria variabile, Neocosmospora piperis and Neocucurbitaria cava.</title>
        <authorList>
            <person name="Hill R."/>
        </authorList>
    </citation>
    <scope>NUCLEOTIDE SEQUENCE</scope>
    <source>
        <strain evidence="2">IMI 360193</strain>
    </source>
</reference>
<sequence>MAGGGPNAGQHMPPGMHPGVSGPNGPVSQAGPMMGMQPGMGPNAHALSHLQPQQAQAMFAQQQQQHPGMMGPGGMNNAMMQQRAHALQQQAFMRQQQSQQMQAQQQGGMGMAFPHAMGGMGAMTPQQQMQLRAQQMGMGQVQLPPHLQQQMQQQQQQMANQQAGNPQQAAAMAQAQAQHQAAQAQQQQQQAQQQHLQAQQAIAMQHAQSQSSNHSQSGNQGPPTTSQPQQGPLRPPSAMSHQGQASPAAQPQPPQQPQPPPPPQQQQQQQQPPQQQQQQQQSGPQPGQQTPAPAQPPSLPQQPNQQPQNPAQMQQRNSQMAQQAQAQNQAQAAQQAAQARNLAMMKQNQVQPGGQQSGGQGTLKLMNFVDQLGKFNSQSGQNQVSLWQSFVDKFFNESGSFIHVLYSTSKERTKQFEIVCAALPRYFYTVFTTDIRNIQITLDGSKENAGPAETKVTCDRAKFIYTYENQCQVVYTGKLTAFWSGSDKMEWLQFEGTGHQQYIPRNALEIFFLQPSPNQMNPNQSPRMNKNAAKNKQRNALEPPEPYLPLSKLLSTGVTDLGIPPALQHYLEIYETMNNMSSLMTHYLENSNLKPSEALESWNSMMQSTSGAMGQNPQMQGPPNLGQPQGNMPPGARGPQGPGQQGQPMFMSPAMANQLLPNGAMNGSPHTMHTPSPASHQMVKQQSQSSHTASVNTSPNITGKRRRSTVKIDQDDDGPKVKQSPRVGGGKRMKPGN</sequence>
<evidence type="ECO:0008006" key="4">
    <source>
        <dbReference type="Google" id="ProtNLM"/>
    </source>
</evidence>
<evidence type="ECO:0000313" key="3">
    <source>
        <dbReference type="Proteomes" id="UP001140562"/>
    </source>
</evidence>
<evidence type="ECO:0000313" key="2">
    <source>
        <dbReference type="EMBL" id="KAJ4335432.1"/>
    </source>
</evidence>
<feature type="compositionally biased region" description="Low complexity" evidence="1">
    <location>
        <begin position="265"/>
        <end position="292"/>
    </location>
</feature>
<dbReference type="AlphaFoldDB" id="A0A9W9C081"/>
<dbReference type="EMBL" id="JAPEUV010000061">
    <property type="protein sequence ID" value="KAJ4335432.1"/>
    <property type="molecule type" value="Genomic_DNA"/>
</dbReference>
<feature type="compositionally biased region" description="Low complexity" evidence="1">
    <location>
        <begin position="301"/>
        <end position="340"/>
    </location>
</feature>
<feature type="compositionally biased region" description="Low complexity" evidence="1">
    <location>
        <begin position="521"/>
        <end position="540"/>
    </location>
</feature>
<evidence type="ECO:0000256" key="1">
    <source>
        <dbReference type="SAM" id="MobiDB-lite"/>
    </source>
</evidence>